<accession>A0AAU8ET90</accession>
<name>A0AAU8ET90_9MICC</name>
<proteinExistence type="predicted"/>
<gene>
    <name evidence="1" type="ORF">ABRP34_07670</name>
</gene>
<sequence length="217" mass="23126">MTVQEPTQQEPRLGIDVIGFGVGEFAYLLNVFEGPARDRSVSVFRAEEMIDDVTLSTAGASSLLARDLAAVDDDGDLGVKGVAAAVATALGQATRWTEISLLTGESMDNVAMLEAPGVSLMLQPRLLGTWFVFAQDPAISSAEATLRVVRQHAEQNQGGSAYLVFKTLGSEQHLLIRREESSWTTGVPDFDKDEVDETAGLDDAGLLAAIEDARGEA</sequence>
<dbReference type="EMBL" id="CP159279">
    <property type="protein sequence ID" value="XCH12844.1"/>
    <property type="molecule type" value="Genomic_DNA"/>
</dbReference>
<organism evidence="1">
    <name type="scientific">Arthrobacter sp. K5</name>
    <dbReference type="NCBI Taxonomy" id="2839623"/>
    <lineage>
        <taxon>Bacteria</taxon>
        <taxon>Bacillati</taxon>
        <taxon>Actinomycetota</taxon>
        <taxon>Actinomycetes</taxon>
        <taxon>Micrococcales</taxon>
        <taxon>Micrococcaceae</taxon>
        <taxon>Arthrobacter</taxon>
    </lineage>
</organism>
<evidence type="ECO:0000313" key="1">
    <source>
        <dbReference type="EMBL" id="XCH12844.1"/>
    </source>
</evidence>
<dbReference type="AlphaFoldDB" id="A0AAU8ET90"/>
<dbReference type="RefSeq" id="WP_003803895.1">
    <property type="nucleotide sequence ID" value="NZ_CP159279.1"/>
</dbReference>
<protein>
    <submittedName>
        <fullName evidence="1">Uncharacterized protein</fullName>
    </submittedName>
</protein>
<reference evidence="1" key="1">
    <citation type="submission" date="2024-06" db="EMBL/GenBank/DDBJ databases">
        <title>Biodegradation of dimethachlon by Arthrobacter sp. K5: mechanistic insights and ecological implications.</title>
        <authorList>
            <person name="Hu S."/>
            <person name="Lu P."/>
        </authorList>
    </citation>
    <scope>NUCLEOTIDE SEQUENCE</scope>
    <source>
        <strain evidence="1">K5</strain>
    </source>
</reference>